<evidence type="ECO:0000313" key="2">
    <source>
        <dbReference type="Proteomes" id="UP001565471"/>
    </source>
</evidence>
<accession>A0ABV4F172</accession>
<dbReference type="Proteomes" id="UP001565471">
    <property type="component" value="Unassembled WGS sequence"/>
</dbReference>
<reference evidence="1 2" key="1">
    <citation type="submission" date="2024-07" db="EMBL/GenBank/DDBJ databases">
        <title>Genomic Encyclopedia of Type Strains, Phase V (KMG-V): Genome sequencing to study the core and pangenomes of soil and plant-associated prokaryotes.</title>
        <authorList>
            <person name="Whitman W."/>
        </authorList>
    </citation>
    <scope>NUCLEOTIDE SEQUENCE [LARGE SCALE GENOMIC DNA]</scope>
    <source>
        <strain evidence="1 2">USDA 415</strain>
    </source>
</reference>
<dbReference type="EMBL" id="JBGBZA010000002">
    <property type="protein sequence ID" value="MEY9317188.1"/>
    <property type="molecule type" value="Genomic_DNA"/>
</dbReference>
<name>A0ABV4F172_BRAEL</name>
<proteinExistence type="predicted"/>
<dbReference type="RefSeq" id="WP_129965020.1">
    <property type="nucleotide sequence ID" value="NZ_CP126026.1"/>
</dbReference>
<organism evidence="1 2">
    <name type="scientific">Bradyrhizobium elkanii</name>
    <dbReference type="NCBI Taxonomy" id="29448"/>
    <lineage>
        <taxon>Bacteria</taxon>
        <taxon>Pseudomonadati</taxon>
        <taxon>Pseudomonadota</taxon>
        <taxon>Alphaproteobacteria</taxon>
        <taxon>Hyphomicrobiales</taxon>
        <taxon>Nitrobacteraceae</taxon>
        <taxon>Bradyrhizobium</taxon>
    </lineage>
</organism>
<comment type="caution">
    <text evidence="1">The sequence shown here is derived from an EMBL/GenBank/DDBJ whole genome shotgun (WGS) entry which is preliminary data.</text>
</comment>
<keyword evidence="2" id="KW-1185">Reference proteome</keyword>
<protein>
    <submittedName>
        <fullName evidence="1">Uncharacterized protein</fullName>
    </submittedName>
</protein>
<gene>
    <name evidence="1" type="ORF">ABIF29_003987</name>
</gene>
<evidence type="ECO:0000313" key="1">
    <source>
        <dbReference type="EMBL" id="MEY9317188.1"/>
    </source>
</evidence>
<sequence>MKPSALSCQIFAIGDHVTGPAGAALTLGDLRTLSDALRRQARRVEQVISERVQLGIYAGSFSEVDGQ</sequence>